<accession>A0ACD3A9V4</accession>
<evidence type="ECO:0000313" key="1">
    <source>
        <dbReference type="EMBL" id="TFK62104.1"/>
    </source>
</evidence>
<dbReference type="EMBL" id="ML208605">
    <property type="protein sequence ID" value="TFK62104.1"/>
    <property type="molecule type" value="Genomic_DNA"/>
</dbReference>
<reference evidence="1 2" key="1">
    <citation type="journal article" date="2019" name="Nat. Ecol. Evol.">
        <title>Megaphylogeny resolves global patterns of mushroom evolution.</title>
        <authorList>
            <person name="Varga T."/>
            <person name="Krizsan K."/>
            <person name="Foldi C."/>
            <person name="Dima B."/>
            <person name="Sanchez-Garcia M."/>
            <person name="Sanchez-Ramirez S."/>
            <person name="Szollosi G.J."/>
            <person name="Szarkandi J.G."/>
            <person name="Papp V."/>
            <person name="Albert L."/>
            <person name="Andreopoulos W."/>
            <person name="Angelini C."/>
            <person name="Antonin V."/>
            <person name="Barry K.W."/>
            <person name="Bougher N.L."/>
            <person name="Buchanan P."/>
            <person name="Buyck B."/>
            <person name="Bense V."/>
            <person name="Catcheside P."/>
            <person name="Chovatia M."/>
            <person name="Cooper J."/>
            <person name="Damon W."/>
            <person name="Desjardin D."/>
            <person name="Finy P."/>
            <person name="Geml J."/>
            <person name="Haridas S."/>
            <person name="Hughes K."/>
            <person name="Justo A."/>
            <person name="Karasinski D."/>
            <person name="Kautmanova I."/>
            <person name="Kiss B."/>
            <person name="Kocsube S."/>
            <person name="Kotiranta H."/>
            <person name="LaButti K.M."/>
            <person name="Lechner B.E."/>
            <person name="Liimatainen K."/>
            <person name="Lipzen A."/>
            <person name="Lukacs Z."/>
            <person name="Mihaltcheva S."/>
            <person name="Morgado L.N."/>
            <person name="Niskanen T."/>
            <person name="Noordeloos M.E."/>
            <person name="Ohm R.A."/>
            <person name="Ortiz-Santana B."/>
            <person name="Ovrebo C."/>
            <person name="Racz N."/>
            <person name="Riley R."/>
            <person name="Savchenko A."/>
            <person name="Shiryaev A."/>
            <person name="Soop K."/>
            <person name="Spirin V."/>
            <person name="Szebenyi C."/>
            <person name="Tomsovsky M."/>
            <person name="Tulloss R.E."/>
            <person name="Uehling J."/>
            <person name="Grigoriev I.V."/>
            <person name="Vagvolgyi C."/>
            <person name="Papp T."/>
            <person name="Martin F.M."/>
            <person name="Miettinen O."/>
            <person name="Hibbett D.S."/>
            <person name="Nagy L.G."/>
        </authorList>
    </citation>
    <scope>NUCLEOTIDE SEQUENCE [LARGE SCALE GENOMIC DNA]</scope>
    <source>
        <strain evidence="1 2">NL-1719</strain>
    </source>
</reference>
<organism evidence="1 2">
    <name type="scientific">Pluteus cervinus</name>
    <dbReference type="NCBI Taxonomy" id="181527"/>
    <lineage>
        <taxon>Eukaryota</taxon>
        <taxon>Fungi</taxon>
        <taxon>Dikarya</taxon>
        <taxon>Basidiomycota</taxon>
        <taxon>Agaricomycotina</taxon>
        <taxon>Agaricomycetes</taxon>
        <taxon>Agaricomycetidae</taxon>
        <taxon>Agaricales</taxon>
        <taxon>Pluteineae</taxon>
        <taxon>Pluteaceae</taxon>
        <taxon>Pluteus</taxon>
    </lineage>
</organism>
<gene>
    <name evidence="1" type="ORF">BDN72DRAFT_849037</name>
</gene>
<keyword evidence="2" id="KW-1185">Reference proteome</keyword>
<dbReference type="Proteomes" id="UP000308600">
    <property type="component" value="Unassembled WGS sequence"/>
</dbReference>
<proteinExistence type="predicted"/>
<name>A0ACD3A9V4_9AGAR</name>
<protein>
    <submittedName>
        <fullName evidence="1">Uncharacterized protein</fullName>
    </submittedName>
</protein>
<sequence length="226" mass="26193">MGGESKCYSCGKNFAYSQLKRCSRCLLVRYCSRECQKTAWTNGHNKSCKPHPQGENQNAKKYSDDWFNLEVDKVLSRWLDVWRSVLCHFAMVSLDLANHPADYNATHMMVLWLIPRVGMKNSAQNFKVTRGEIWPLERCDAEWPELEFTPAKDIEDNRLRTVIVLEDWEGEARRVRTFTWQTHSVSFFRRMDEESSKSLAADWLEIVKDIIEGGDVAAAKKGLHVT</sequence>
<evidence type="ECO:0000313" key="2">
    <source>
        <dbReference type="Proteomes" id="UP000308600"/>
    </source>
</evidence>